<feature type="domain" description="DUF3644" evidence="1">
    <location>
        <begin position="14"/>
        <end position="196"/>
    </location>
</feature>
<name>A0A6L6GFH8_9GAMM</name>
<dbReference type="Pfam" id="PF12358">
    <property type="entry name" value="DUF3644"/>
    <property type="match status" value="1"/>
</dbReference>
<accession>A0A6L6GFH8</accession>
<dbReference type="AlphaFoldDB" id="A0A6L6GFH8"/>
<reference evidence="2 3" key="1">
    <citation type="submission" date="2019-11" db="EMBL/GenBank/DDBJ databases">
        <authorList>
            <person name="An D."/>
        </authorList>
    </citation>
    <scope>NUCLEOTIDE SEQUENCE [LARGE SCALE GENOMIC DNA]</scope>
    <source>
        <strain evidence="2 3">YIM 103518</strain>
    </source>
</reference>
<dbReference type="Proteomes" id="UP000473854">
    <property type="component" value="Unassembled WGS sequence"/>
</dbReference>
<proteinExistence type="predicted"/>
<evidence type="ECO:0000313" key="3">
    <source>
        <dbReference type="Proteomes" id="UP000473854"/>
    </source>
</evidence>
<dbReference type="EMBL" id="WLYL01000018">
    <property type="protein sequence ID" value="MTD11255.1"/>
    <property type="molecule type" value="Genomic_DNA"/>
</dbReference>
<sequence>MKAPILRKGKTKSLLESSIDCALLAVEIYNKPRAPFRVETFVTHMIMAWTRLFQAHFNFTIGETYFYKEKNGRYKLVDGEKKAWELKTCISEYGKLSQPVKTNLDFFIKLRNKIEHRTIDKDEIGLSIFGECQSLLYNYENELIKLFGEDYAINESLAYSLQFSKIRTTQQKEASKQLLSNEYRDLMEFIKKYREHLRDDIFQSQEYSIKLIQIPKIANTSKNDLAVEFVNWNVLSEEDKEKYEKLNAIVKDKVIKREAINIGKLKPNLVLESVKNISGTKLSHNDHKQLLCIFKVRPYPDFSPDADVFDTNTKYCHYDEAHKDYLYQDEWINFLVKLIQEKSLAKELWKQHFKSRITLNICDYE</sequence>
<evidence type="ECO:0000313" key="2">
    <source>
        <dbReference type="EMBL" id="MTD11255.1"/>
    </source>
</evidence>
<comment type="caution">
    <text evidence="2">The sequence shown here is derived from an EMBL/GenBank/DDBJ whole genome shotgun (WGS) entry which is preliminary data.</text>
</comment>
<organism evidence="2 3">
    <name type="scientific">Acinetobacter faecalis</name>
    <dbReference type="NCBI Taxonomy" id="2665161"/>
    <lineage>
        <taxon>Bacteria</taxon>
        <taxon>Pseudomonadati</taxon>
        <taxon>Pseudomonadota</taxon>
        <taxon>Gammaproteobacteria</taxon>
        <taxon>Moraxellales</taxon>
        <taxon>Moraxellaceae</taxon>
        <taxon>Acinetobacter</taxon>
    </lineage>
</organism>
<gene>
    <name evidence="2" type="ORF">GIX10_07390</name>
</gene>
<evidence type="ECO:0000259" key="1">
    <source>
        <dbReference type="Pfam" id="PF12358"/>
    </source>
</evidence>
<dbReference type="RefSeq" id="WP_154772860.1">
    <property type="nucleotide sequence ID" value="NZ_JAXHPN010000076.1"/>
</dbReference>
<dbReference type="InterPro" id="IPR022104">
    <property type="entry name" value="DUF3644"/>
</dbReference>
<protein>
    <submittedName>
        <fullName evidence="2">DUF3644 domain-containing protein</fullName>
    </submittedName>
</protein>